<keyword evidence="2" id="KW-1185">Reference proteome</keyword>
<dbReference type="Proteomes" id="UP000789920">
    <property type="component" value="Unassembled WGS sequence"/>
</dbReference>
<evidence type="ECO:0000313" key="1">
    <source>
        <dbReference type="EMBL" id="CAG8760040.1"/>
    </source>
</evidence>
<dbReference type="EMBL" id="CAJVQC010035864">
    <property type="protein sequence ID" value="CAG8760040.1"/>
    <property type="molecule type" value="Genomic_DNA"/>
</dbReference>
<reference evidence="1" key="1">
    <citation type="submission" date="2021-06" db="EMBL/GenBank/DDBJ databases">
        <authorList>
            <person name="Kallberg Y."/>
            <person name="Tangrot J."/>
            <person name="Rosling A."/>
        </authorList>
    </citation>
    <scope>NUCLEOTIDE SEQUENCE</scope>
    <source>
        <strain evidence="1">MA461A</strain>
    </source>
</reference>
<gene>
    <name evidence="1" type="ORF">RPERSI_LOCUS15134</name>
</gene>
<accession>A0ACA9QPX9</accession>
<protein>
    <submittedName>
        <fullName evidence="1">36080_t:CDS:1</fullName>
    </submittedName>
</protein>
<feature type="non-terminal residue" evidence="1">
    <location>
        <position position="179"/>
    </location>
</feature>
<sequence>SQDEPPSIITTSSVTTSPVTPVTASPVTPVTNLIEIDSDVAGDNNDVESCLFEPPKSDDDISTELLSPMPIARSKKAKHNRNYSAKANSKHATKKQVMKEIESDSDEIEDNIDAELSSSELSRPITQSKKKVRKLSDISNHPLVQTQESEKDSRKKNKTKANVKCITKKQAMKKTESKR</sequence>
<name>A0ACA9QPX9_9GLOM</name>
<proteinExistence type="predicted"/>
<comment type="caution">
    <text evidence="1">The sequence shown here is derived from an EMBL/GenBank/DDBJ whole genome shotgun (WGS) entry which is preliminary data.</text>
</comment>
<evidence type="ECO:0000313" key="2">
    <source>
        <dbReference type="Proteomes" id="UP000789920"/>
    </source>
</evidence>
<feature type="non-terminal residue" evidence="1">
    <location>
        <position position="1"/>
    </location>
</feature>
<organism evidence="1 2">
    <name type="scientific">Racocetra persica</name>
    <dbReference type="NCBI Taxonomy" id="160502"/>
    <lineage>
        <taxon>Eukaryota</taxon>
        <taxon>Fungi</taxon>
        <taxon>Fungi incertae sedis</taxon>
        <taxon>Mucoromycota</taxon>
        <taxon>Glomeromycotina</taxon>
        <taxon>Glomeromycetes</taxon>
        <taxon>Diversisporales</taxon>
        <taxon>Gigasporaceae</taxon>
        <taxon>Racocetra</taxon>
    </lineage>
</organism>